<proteinExistence type="predicted"/>
<evidence type="ECO:0000256" key="1">
    <source>
        <dbReference type="SAM" id="Phobius"/>
    </source>
</evidence>
<accession>A0A086JEW5</accession>
<keyword evidence="1" id="KW-0472">Membrane</keyword>
<comment type="caution">
    <text evidence="2">The sequence shown here is derived from an EMBL/GenBank/DDBJ whole genome shotgun (WGS) entry which is preliminary data.</text>
</comment>
<feature type="transmembrane region" description="Helical" evidence="1">
    <location>
        <begin position="83"/>
        <end position="116"/>
    </location>
</feature>
<sequence>MQTSPLVFELRSPPYRNFLPPLCILLRWQPRREHKSKQLCFRLVFLCSLRLSCLSLCASTRSTRGAVSQVAVALKEKKSKSSVSAPLVCCALLLFFCPPFSSFCFLFPVLSCFLLLPLVEYAFDRADRRSENDGMSSFSSRISPSHRVLSPFTSLRLPFS</sequence>
<reference evidence="2 3" key="1">
    <citation type="submission" date="2014-02" db="EMBL/GenBank/DDBJ databases">
        <authorList>
            <person name="Sibley D."/>
            <person name="Venepally P."/>
            <person name="Karamycheva S."/>
            <person name="Hadjithomas M."/>
            <person name="Khan A."/>
            <person name="Brunk B."/>
            <person name="Roos D."/>
            <person name="Caler E."/>
            <person name="Lorenzi H."/>
        </authorList>
    </citation>
    <scope>NUCLEOTIDE SEQUENCE [LARGE SCALE GENOMIC DNA]</scope>
    <source>
        <strain evidence="2 3">GAB2-2007-GAL-DOM2</strain>
    </source>
</reference>
<dbReference type="VEuPathDB" id="ToxoDB:TGDOM2_211015"/>
<gene>
    <name evidence="2" type="ORF">TGDOM2_211015</name>
</gene>
<evidence type="ECO:0000313" key="2">
    <source>
        <dbReference type="EMBL" id="KFG30683.1"/>
    </source>
</evidence>
<dbReference type="EMBL" id="AHZU02001601">
    <property type="protein sequence ID" value="KFG30683.1"/>
    <property type="molecule type" value="Genomic_DNA"/>
</dbReference>
<keyword evidence="1" id="KW-1133">Transmembrane helix</keyword>
<name>A0A086JEW5_TOXGO</name>
<keyword evidence="1 2" id="KW-0812">Transmembrane</keyword>
<protein>
    <submittedName>
        <fullName evidence="2">Putative transmembrane protein</fullName>
    </submittedName>
</protein>
<organism evidence="2 3">
    <name type="scientific">Toxoplasma gondii GAB2-2007-GAL-DOM2</name>
    <dbReference type="NCBI Taxonomy" id="1130820"/>
    <lineage>
        <taxon>Eukaryota</taxon>
        <taxon>Sar</taxon>
        <taxon>Alveolata</taxon>
        <taxon>Apicomplexa</taxon>
        <taxon>Conoidasida</taxon>
        <taxon>Coccidia</taxon>
        <taxon>Eucoccidiorida</taxon>
        <taxon>Eimeriorina</taxon>
        <taxon>Sarcocystidae</taxon>
        <taxon>Toxoplasma</taxon>
    </lineage>
</organism>
<dbReference type="Proteomes" id="UP000028837">
    <property type="component" value="Unassembled WGS sequence"/>
</dbReference>
<evidence type="ECO:0000313" key="3">
    <source>
        <dbReference type="Proteomes" id="UP000028837"/>
    </source>
</evidence>
<dbReference type="AlphaFoldDB" id="A0A086JEW5"/>